<dbReference type="PANTHER" id="PTHR21090">
    <property type="entry name" value="AROM/DEHYDROQUINATE SYNTHASE"/>
    <property type="match status" value="1"/>
</dbReference>
<dbReference type="Pfam" id="PF00275">
    <property type="entry name" value="EPSP_synthase"/>
    <property type="match status" value="1"/>
</dbReference>
<keyword evidence="1" id="KW-0808">Transferase</keyword>
<dbReference type="Gene3D" id="3.65.10.10">
    <property type="entry name" value="Enolpyruvate transferase domain"/>
    <property type="match status" value="2"/>
</dbReference>
<dbReference type="InterPro" id="IPR036968">
    <property type="entry name" value="Enolpyruvate_Tfrase_sf"/>
</dbReference>
<protein>
    <recommendedName>
        <fullName evidence="2">Enolpyruvate transferase domain-containing protein</fullName>
    </recommendedName>
</protein>
<sequence>MSNRYLALAALGARPVQIRGLLRSRDTDLMMAAVQNLGAHCWINAHDETFVRIDPPDQGRFKGASEVYCGLAGTVMRFVPALAMLADGPTHFYGDEQAQARPMGPLLDGLHQLGAKIHYQGQEGHLPFVLEPPAGFQGGSVRIDSSSSSQFLSGLLLLGSRAPQGLTVCHEGGPLPSLPHIRMTVSDLQEAGVTIEADEAQAVWRVQPAPEEPYPQLEAQVQVEPDLSNAAPFLGAALVAGGVCAFLTGLRLPLSLAACCRTY</sequence>
<dbReference type="InterPro" id="IPR001986">
    <property type="entry name" value="Enolpyruvate_Tfrase_dom"/>
</dbReference>
<accession>A0ABM8B7S9</accession>
<gene>
    <name evidence="3" type="ORF">KIM372_08280</name>
</gene>
<dbReference type="InterPro" id="IPR013792">
    <property type="entry name" value="RNA3'P_cycl/enolpyr_Trfase_a/b"/>
</dbReference>
<name>A0ABM8B7S9_9BIFI</name>
<dbReference type="EMBL" id="AP026798">
    <property type="protein sequence ID" value="BDR52921.1"/>
    <property type="molecule type" value="Genomic_DNA"/>
</dbReference>
<evidence type="ECO:0000259" key="2">
    <source>
        <dbReference type="Pfam" id="PF00275"/>
    </source>
</evidence>
<proteinExistence type="predicted"/>
<keyword evidence="4" id="KW-1185">Reference proteome</keyword>
<dbReference type="InterPro" id="IPR023193">
    <property type="entry name" value="EPSP_synthase_CS"/>
</dbReference>
<dbReference type="SUPFAM" id="SSF55205">
    <property type="entry name" value="EPT/RTPC-like"/>
    <property type="match status" value="1"/>
</dbReference>
<dbReference type="PANTHER" id="PTHR21090:SF5">
    <property type="entry name" value="PENTAFUNCTIONAL AROM POLYPEPTIDE"/>
    <property type="match status" value="1"/>
</dbReference>
<dbReference type="Proteomes" id="UP001321766">
    <property type="component" value="Chromosome"/>
</dbReference>
<organism evidence="3 4">
    <name type="scientific">Bombiscardovia nodaiensis</name>
    <dbReference type="NCBI Taxonomy" id="2932181"/>
    <lineage>
        <taxon>Bacteria</taxon>
        <taxon>Bacillati</taxon>
        <taxon>Actinomycetota</taxon>
        <taxon>Actinomycetes</taxon>
        <taxon>Bifidobacteriales</taxon>
        <taxon>Bifidobacteriaceae</taxon>
        <taxon>Bombiscardovia</taxon>
    </lineage>
</organism>
<evidence type="ECO:0000313" key="4">
    <source>
        <dbReference type="Proteomes" id="UP001321766"/>
    </source>
</evidence>
<dbReference type="PROSITE" id="PS00104">
    <property type="entry name" value="EPSP_SYNTHASE_1"/>
    <property type="match status" value="1"/>
</dbReference>
<evidence type="ECO:0000256" key="1">
    <source>
        <dbReference type="ARBA" id="ARBA00022679"/>
    </source>
</evidence>
<feature type="domain" description="Enolpyruvate transferase" evidence="2">
    <location>
        <begin position="1"/>
        <end position="246"/>
    </location>
</feature>
<evidence type="ECO:0000313" key="3">
    <source>
        <dbReference type="EMBL" id="BDR52921.1"/>
    </source>
</evidence>
<reference evidence="3 4" key="1">
    <citation type="journal article" date="2023" name="Microbiol. Spectr.">
        <title>Symbiosis of Carpenter Bees with Uncharacterized Lactic Acid Bacteria Showing NAD Auxotrophy.</title>
        <authorList>
            <person name="Kawasaki S."/>
            <person name="Ozawa K."/>
            <person name="Mori T."/>
            <person name="Yamamoto A."/>
            <person name="Ito M."/>
            <person name="Ohkuma M."/>
            <person name="Sakamoto M."/>
            <person name="Matsutani M."/>
        </authorList>
    </citation>
    <scope>NUCLEOTIDE SEQUENCE [LARGE SCALE GENOMIC DNA]</scope>
    <source>
        <strain evidence="3 4">Kim37-2</strain>
    </source>
</reference>